<evidence type="ECO:0000256" key="2">
    <source>
        <dbReference type="ARBA" id="ARBA00022827"/>
    </source>
</evidence>
<dbReference type="InterPro" id="IPR016156">
    <property type="entry name" value="FAD/NAD-linked_Rdtase_dimer_sf"/>
</dbReference>
<evidence type="ECO:0000259" key="3">
    <source>
        <dbReference type="Pfam" id="PF07992"/>
    </source>
</evidence>
<sequence length="454" mass="46858">MAETDIAVIGAGATGRGLASLAVALGLRVTLFERGPMGGEAPDPEVIQAALRAAGARAALARDAARMGIGTGEVPVDWLALRSHLADADADAAPESTAARFEAMGVELVRAAARFSAPDRVAAAGREWRFRRALIATGAAPVVPALEGLETIPYMTEETVHRLEERPEHLLILGGTGFGLEMAQAFTRLGSRATVIEPARIAPGADPAMAEGLARMLRREGVVLAEGQEAARAERREGGVALLLADGTRVEGSHLLLALGRAPRLAGLDLVTAGLPDGSLAADETLRLRGTRRIWAAGGVLGRPGGSDTGILARSMLFRVPGTPAAPPALRVIRTEPALVELGVPTGGAELETLRWPLADTARGSAEGIDSGLVTLSVDRRGRLAGAGLLAPGGLEMAGMLSLCIGRPVSELAGATLPHPSLSAAIARAALEHQAPMVTNPRIRWLAGIAKRLP</sequence>
<evidence type="ECO:0000313" key="5">
    <source>
        <dbReference type="Proteomes" id="UP000681594"/>
    </source>
</evidence>
<reference evidence="4 5" key="1">
    <citation type="submission" date="2021-03" db="EMBL/GenBank/DDBJ databases">
        <authorList>
            <person name="So Y."/>
        </authorList>
    </citation>
    <scope>NUCLEOTIDE SEQUENCE [LARGE SCALE GENOMIC DNA]</scope>
    <source>
        <strain evidence="4 5">SSH11</strain>
    </source>
</reference>
<dbReference type="Proteomes" id="UP000681594">
    <property type="component" value="Unassembled WGS sequence"/>
</dbReference>
<protein>
    <submittedName>
        <fullName evidence="4">FAD-dependent oxidoreductase</fullName>
    </submittedName>
</protein>
<comment type="caution">
    <text evidence="4">The sequence shown here is derived from an EMBL/GenBank/DDBJ whole genome shotgun (WGS) entry which is preliminary data.</text>
</comment>
<evidence type="ECO:0000256" key="1">
    <source>
        <dbReference type="ARBA" id="ARBA00022630"/>
    </source>
</evidence>
<accession>A0ABS4AGG7</accession>
<keyword evidence="5" id="KW-1185">Reference proteome</keyword>
<feature type="domain" description="FAD/NAD(P)-binding" evidence="3">
    <location>
        <begin position="5"/>
        <end position="304"/>
    </location>
</feature>
<dbReference type="Gene3D" id="3.50.50.60">
    <property type="entry name" value="FAD/NAD(P)-binding domain"/>
    <property type="match status" value="2"/>
</dbReference>
<dbReference type="PANTHER" id="PTHR43014">
    <property type="entry name" value="MERCURIC REDUCTASE"/>
    <property type="match status" value="1"/>
</dbReference>
<keyword evidence="1" id="KW-0285">Flavoprotein</keyword>
<dbReference type="SUPFAM" id="SSF51905">
    <property type="entry name" value="FAD/NAD(P)-binding domain"/>
    <property type="match status" value="1"/>
</dbReference>
<dbReference type="InterPro" id="IPR036188">
    <property type="entry name" value="FAD/NAD-bd_sf"/>
</dbReference>
<dbReference type="RefSeq" id="WP_209380226.1">
    <property type="nucleotide sequence ID" value="NZ_JAGIZB010000013.1"/>
</dbReference>
<dbReference type="Gene3D" id="3.30.390.30">
    <property type="match status" value="1"/>
</dbReference>
<evidence type="ECO:0000313" key="4">
    <source>
        <dbReference type="EMBL" id="MBP0445954.1"/>
    </source>
</evidence>
<dbReference type="Pfam" id="PF07992">
    <property type="entry name" value="Pyr_redox_2"/>
    <property type="match status" value="1"/>
</dbReference>
<gene>
    <name evidence="4" type="ORF">J8J14_14350</name>
</gene>
<dbReference type="PRINTS" id="PR00368">
    <property type="entry name" value="FADPNR"/>
</dbReference>
<dbReference type="EMBL" id="JAGIZB010000013">
    <property type="protein sequence ID" value="MBP0445954.1"/>
    <property type="molecule type" value="Genomic_DNA"/>
</dbReference>
<name>A0ABS4AGG7_9PROT</name>
<proteinExistence type="predicted"/>
<dbReference type="PANTHER" id="PTHR43014:SF2">
    <property type="entry name" value="MERCURIC REDUCTASE"/>
    <property type="match status" value="1"/>
</dbReference>
<dbReference type="PRINTS" id="PR00411">
    <property type="entry name" value="PNDRDTASEI"/>
</dbReference>
<organism evidence="4 5">
    <name type="scientific">Pararoseomonas baculiformis</name>
    <dbReference type="NCBI Taxonomy" id="2820812"/>
    <lineage>
        <taxon>Bacteria</taxon>
        <taxon>Pseudomonadati</taxon>
        <taxon>Pseudomonadota</taxon>
        <taxon>Alphaproteobacteria</taxon>
        <taxon>Acetobacterales</taxon>
        <taxon>Acetobacteraceae</taxon>
        <taxon>Pararoseomonas</taxon>
    </lineage>
</organism>
<dbReference type="InterPro" id="IPR023753">
    <property type="entry name" value="FAD/NAD-binding_dom"/>
</dbReference>
<dbReference type="SUPFAM" id="SSF55424">
    <property type="entry name" value="FAD/NAD-linked reductases, dimerisation (C-terminal) domain"/>
    <property type="match status" value="1"/>
</dbReference>
<keyword evidence="2" id="KW-0274">FAD</keyword>